<name>A0A9W8AUI2_9FUNG</name>
<proteinExistence type="predicted"/>
<keyword evidence="4" id="KW-1185">Reference proteome</keyword>
<gene>
    <name evidence="3" type="ORF">IWQ62_003036</name>
</gene>
<keyword evidence="2" id="KW-0812">Transmembrane</keyword>
<dbReference type="Proteomes" id="UP001150925">
    <property type="component" value="Unassembled WGS sequence"/>
</dbReference>
<evidence type="ECO:0000313" key="3">
    <source>
        <dbReference type="EMBL" id="KAJ1964062.1"/>
    </source>
</evidence>
<organism evidence="3 4">
    <name type="scientific">Dispira parvispora</name>
    <dbReference type="NCBI Taxonomy" id="1520584"/>
    <lineage>
        <taxon>Eukaryota</taxon>
        <taxon>Fungi</taxon>
        <taxon>Fungi incertae sedis</taxon>
        <taxon>Zoopagomycota</taxon>
        <taxon>Kickxellomycotina</taxon>
        <taxon>Dimargaritomycetes</taxon>
        <taxon>Dimargaritales</taxon>
        <taxon>Dimargaritaceae</taxon>
        <taxon>Dispira</taxon>
    </lineage>
</organism>
<comment type="caution">
    <text evidence="3">The sequence shown here is derived from an EMBL/GenBank/DDBJ whole genome shotgun (WGS) entry which is preliminary data.</text>
</comment>
<evidence type="ECO:0000313" key="4">
    <source>
        <dbReference type="Proteomes" id="UP001150925"/>
    </source>
</evidence>
<protein>
    <submittedName>
        <fullName evidence="3">Uncharacterized protein</fullName>
    </submittedName>
</protein>
<evidence type="ECO:0000256" key="2">
    <source>
        <dbReference type="SAM" id="Phobius"/>
    </source>
</evidence>
<feature type="region of interest" description="Disordered" evidence="1">
    <location>
        <begin position="34"/>
        <end position="67"/>
    </location>
</feature>
<evidence type="ECO:0000256" key="1">
    <source>
        <dbReference type="SAM" id="MobiDB-lite"/>
    </source>
</evidence>
<keyword evidence="2" id="KW-0472">Membrane</keyword>
<dbReference type="EMBL" id="JANBPY010000743">
    <property type="protein sequence ID" value="KAJ1964062.1"/>
    <property type="molecule type" value="Genomic_DNA"/>
</dbReference>
<feature type="region of interest" description="Disordered" evidence="1">
    <location>
        <begin position="144"/>
        <end position="187"/>
    </location>
</feature>
<feature type="transmembrane region" description="Helical" evidence="2">
    <location>
        <begin position="361"/>
        <end position="383"/>
    </location>
</feature>
<reference evidence="3" key="1">
    <citation type="submission" date="2022-07" db="EMBL/GenBank/DDBJ databases">
        <title>Phylogenomic reconstructions and comparative analyses of Kickxellomycotina fungi.</title>
        <authorList>
            <person name="Reynolds N.K."/>
            <person name="Stajich J.E."/>
            <person name="Barry K."/>
            <person name="Grigoriev I.V."/>
            <person name="Crous P."/>
            <person name="Smith M.E."/>
        </authorList>
    </citation>
    <scope>NUCLEOTIDE SEQUENCE</scope>
    <source>
        <strain evidence="3">RSA 1196</strain>
    </source>
</reference>
<accession>A0A9W8AUI2</accession>
<dbReference type="OrthoDB" id="10375490at2759"/>
<keyword evidence="2" id="KW-1133">Transmembrane helix</keyword>
<sequence length="421" mass="47906">MSANLPKVYHDRLEISECEIPFNPFCQPCSCHSPQQVISDEPIPSRTVTKASKRRRRHSSSPGTTTISPALLRWVDPQVARQFTLDAMHEPPPRGDSPRTPTLSLPIDPPDIPLGTNRVYDLVQQLAQKVETLERSLAHLRNLDQKTGSVSSEQNMMSAPWHQTSDRPLGASEAASGNMDEEADLGDSGTDFVEMFYKVSHEVDRGDPAIWHHYRHDQKFMTAANEITSEMLRRMKSPKRETIEQLVTHIAESHTKSSRHANLIRYSLTRYIGRKANQIRSKFYLAVREALFQHLNIPKYTIPPKLQQGKRDQWHDLPEVVNVYESIMNFRTIPDSYLPSVWETKIIPQCFIETERNMDNVAIMLAFAELFLSGVAAGSRRVLKAAKLYMKKLQSCDNVLSPGAHTIAEEQRMEEEGNDPL</sequence>
<dbReference type="AlphaFoldDB" id="A0A9W8AUI2"/>
<feature type="compositionally biased region" description="Polar residues" evidence="1">
    <location>
        <begin position="145"/>
        <end position="163"/>
    </location>
</feature>